<dbReference type="GO" id="GO:0019877">
    <property type="term" value="P:diaminopimelate biosynthetic process"/>
    <property type="evidence" value="ECO:0007669"/>
    <property type="project" value="UniProtKB-KW"/>
</dbReference>
<feature type="domain" description="Dihydrodipicolinate reductase C-terminal" evidence="18">
    <location>
        <begin position="195"/>
        <end position="335"/>
    </location>
</feature>
<dbReference type="GO" id="GO:0009089">
    <property type="term" value="P:lysine biosynthetic process via diaminopimelate"/>
    <property type="evidence" value="ECO:0007669"/>
    <property type="project" value="InterPro"/>
</dbReference>
<name>A0A835B2H7_9POAL</name>
<comment type="catalytic activity">
    <reaction evidence="15">
        <text>(S)-2,3,4,5-tetrahydrodipicolinate + NAD(+) + H2O = (2S,4S)-4-hydroxy-2,3,4,5-tetrahydrodipicolinate + NADH + H(+)</text>
        <dbReference type="Rhea" id="RHEA:35323"/>
        <dbReference type="ChEBI" id="CHEBI:15377"/>
        <dbReference type="ChEBI" id="CHEBI:15378"/>
        <dbReference type="ChEBI" id="CHEBI:16845"/>
        <dbReference type="ChEBI" id="CHEBI:57540"/>
        <dbReference type="ChEBI" id="CHEBI:57945"/>
        <dbReference type="ChEBI" id="CHEBI:67139"/>
        <dbReference type="EC" id="1.17.1.8"/>
    </reaction>
</comment>
<evidence type="ECO:0000256" key="7">
    <source>
        <dbReference type="ARBA" id="ARBA00022915"/>
    </source>
</evidence>
<keyword evidence="20" id="KW-1185">Reference proteome</keyword>
<dbReference type="InterPro" id="IPR022663">
    <property type="entry name" value="DapB_C"/>
</dbReference>
<dbReference type="FunFam" id="3.30.360.10:FF:000037">
    <property type="entry name" value="4-hydroxy-tetrahydrodipicolinate reductase 2, chloroplastic"/>
    <property type="match status" value="1"/>
</dbReference>
<evidence type="ECO:0000256" key="15">
    <source>
        <dbReference type="ARBA" id="ARBA00049396"/>
    </source>
</evidence>
<dbReference type="EC" id="1.17.1.8" evidence="13"/>
<protein>
    <recommendedName>
        <fullName evidence="13">4-hydroxy-tetrahydrodipicolinate reductase</fullName>
        <ecNumber evidence="13">1.17.1.8</ecNumber>
    </recommendedName>
</protein>
<keyword evidence="9" id="KW-0560">Oxidoreductase</keyword>
<evidence type="ECO:0000256" key="16">
    <source>
        <dbReference type="ARBA" id="ARBA00057936"/>
    </source>
</evidence>
<keyword evidence="4" id="KW-0028">Amino-acid biosynthesis</keyword>
<evidence type="ECO:0000256" key="9">
    <source>
        <dbReference type="ARBA" id="ARBA00023002"/>
    </source>
</evidence>
<gene>
    <name evidence="19" type="ORF">HU200_042432</name>
</gene>
<keyword evidence="6" id="KW-0521">NADP</keyword>
<comment type="catalytic activity">
    <reaction evidence="14">
        <text>(S)-2,3,4,5-tetrahydrodipicolinate + NADP(+) + H2O = (2S,4S)-4-hydroxy-2,3,4,5-tetrahydrodipicolinate + NADPH + H(+)</text>
        <dbReference type="Rhea" id="RHEA:35331"/>
        <dbReference type="ChEBI" id="CHEBI:15377"/>
        <dbReference type="ChEBI" id="CHEBI:15378"/>
        <dbReference type="ChEBI" id="CHEBI:16845"/>
        <dbReference type="ChEBI" id="CHEBI:57783"/>
        <dbReference type="ChEBI" id="CHEBI:58349"/>
        <dbReference type="ChEBI" id="CHEBI:67139"/>
        <dbReference type="EC" id="1.17.1.8"/>
    </reaction>
</comment>
<dbReference type="NCBIfam" id="TIGR02130">
    <property type="entry name" value="dapB_plant"/>
    <property type="match status" value="1"/>
</dbReference>
<proteinExistence type="inferred from homology"/>
<dbReference type="SUPFAM" id="SSF51735">
    <property type="entry name" value="NAD(P)-binding Rossmann-fold domains"/>
    <property type="match status" value="1"/>
</dbReference>
<feature type="domain" description="Dihydrodipicolinate reductase N-terminal" evidence="17">
    <location>
        <begin position="69"/>
        <end position="191"/>
    </location>
</feature>
<comment type="subcellular location">
    <subcellularLocation>
        <location evidence="1">Plastid</location>
        <location evidence="1">Chloroplast</location>
    </subcellularLocation>
</comment>
<evidence type="ECO:0000256" key="2">
    <source>
        <dbReference type="ARBA" id="ARBA00006642"/>
    </source>
</evidence>
<evidence type="ECO:0000256" key="12">
    <source>
        <dbReference type="ARBA" id="ARBA00037922"/>
    </source>
</evidence>
<comment type="function">
    <text evidence="16">Catalyzes the conversion of 4-hydroxy-tetrahydrodipicolinate (HTPA) to tetrahydrodipicolinate.</text>
</comment>
<dbReference type="InterPro" id="IPR000846">
    <property type="entry name" value="DapB_N"/>
</dbReference>
<keyword evidence="8" id="KW-0809">Transit peptide</keyword>
<accession>A0A835B2H7</accession>
<dbReference type="Gene3D" id="3.30.360.10">
    <property type="entry name" value="Dihydrodipicolinate Reductase, domain 2"/>
    <property type="match status" value="1"/>
</dbReference>
<dbReference type="GO" id="GO:0070402">
    <property type="term" value="F:NADPH binding"/>
    <property type="evidence" value="ECO:0007669"/>
    <property type="project" value="InterPro"/>
</dbReference>
<evidence type="ECO:0000256" key="11">
    <source>
        <dbReference type="ARBA" id="ARBA00023154"/>
    </source>
</evidence>
<dbReference type="OrthoDB" id="10259487at2759"/>
<dbReference type="CDD" id="cd02274">
    <property type="entry name" value="DHDPR_N"/>
    <property type="match status" value="1"/>
</dbReference>
<comment type="caution">
    <text evidence="19">The sequence shown here is derived from an EMBL/GenBank/DDBJ whole genome shotgun (WGS) entry which is preliminary data.</text>
</comment>
<evidence type="ECO:0000256" key="13">
    <source>
        <dbReference type="ARBA" id="ARBA00038983"/>
    </source>
</evidence>
<evidence type="ECO:0000256" key="8">
    <source>
        <dbReference type="ARBA" id="ARBA00022946"/>
    </source>
</evidence>
<evidence type="ECO:0000313" key="20">
    <source>
        <dbReference type="Proteomes" id="UP000636709"/>
    </source>
</evidence>
<evidence type="ECO:0000259" key="18">
    <source>
        <dbReference type="Pfam" id="PF05173"/>
    </source>
</evidence>
<keyword evidence="3" id="KW-0150">Chloroplast</keyword>
<dbReference type="AlphaFoldDB" id="A0A835B2H7"/>
<dbReference type="PANTHER" id="PTHR20836">
    <property type="entry name" value="DIHYDRODIPICOLINATE REDUCTASE"/>
    <property type="match status" value="1"/>
</dbReference>
<dbReference type="InterPro" id="IPR023940">
    <property type="entry name" value="DHDPR_bac"/>
</dbReference>
<dbReference type="EMBL" id="JACEFO010002042">
    <property type="protein sequence ID" value="KAF8688089.1"/>
    <property type="molecule type" value="Genomic_DNA"/>
</dbReference>
<dbReference type="GO" id="GO:0008839">
    <property type="term" value="F:4-hydroxy-tetrahydrodipicolinate reductase"/>
    <property type="evidence" value="ECO:0007669"/>
    <property type="project" value="UniProtKB-EC"/>
</dbReference>
<dbReference type="PANTHER" id="PTHR20836:SF0">
    <property type="entry name" value="4-HYDROXY-TETRAHYDRODIPICOLINATE REDUCTASE 1, CHLOROPLASTIC-RELATED"/>
    <property type="match status" value="1"/>
</dbReference>
<evidence type="ECO:0000256" key="5">
    <source>
        <dbReference type="ARBA" id="ARBA00022640"/>
    </source>
</evidence>
<keyword evidence="10" id="KW-0520">NAD</keyword>
<dbReference type="Proteomes" id="UP000636709">
    <property type="component" value="Unassembled WGS sequence"/>
</dbReference>
<evidence type="ECO:0000259" key="17">
    <source>
        <dbReference type="Pfam" id="PF01113"/>
    </source>
</evidence>
<sequence length="341" mass="36915">MLSTNIAAHPVAGITLRQRPSPRPRQPLCLAISVASLRQRMSRPAMVIALASQTTEGAPAAPRKLSFPILVNSCTGKMGKAVAEAAVSAGLQLVPISFSAMAVPDGKLEICNTEIHIHDPSESEKILPSIVEEYPDLIVVDYTVPDAVNDNAELYCKLGLPFVMGTTGGNRQLLHKTVQDANIYAVISPQMGKQVVAFLAAMEIMAAQFPGAFSGYKLEVMESHQATKLDVSGTAKAVISCFQKLGVSFDIDELNLVRDPEEQLTMVGVPEEYLAGHAFHMYHLTSPDGTVSFEFQHNVCGRSIYAEGTVDAAMFLYTKIQSGASKKLYDMIDVLREGNMR</sequence>
<evidence type="ECO:0000256" key="1">
    <source>
        <dbReference type="ARBA" id="ARBA00004229"/>
    </source>
</evidence>
<dbReference type="InterPro" id="IPR011859">
    <property type="entry name" value="Dihydrodipicolinate_Rdtase_pln"/>
</dbReference>
<evidence type="ECO:0000256" key="3">
    <source>
        <dbReference type="ARBA" id="ARBA00022528"/>
    </source>
</evidence>
<comment type="pathway">
    <text evidence="12">Amino-acid biosynthesis; L-lysine biosynthesis via DAP pathway; (S)-tetrahydrodipicolinate from L-aspartate: step 4/4.</text>
</comment>
<organism evidence="19 20">
    <name type="scientific">Digitaria exilis</name>
    <dbReference type="NCBI Taxonomy" id="1010633"/>
    <lineage>
        <taxon>Eukaryota</taxon>
        <taxon>Viridiplantae</taxon>
        <taxon>Streptophyta</taxon>
        <taxon>Embryophyta</taxon>
        <taxon>Tracheophyta</taxon>
        <taxon>Spermatophyta</taxon>
        <taxon>Magnoliopsida</taxon>
        <taxon>Liliopsida</taxon>
        <taxon>Poales</taxon>
        <taxon>Poaceae</taxon>
        <taxon>PACMAD clade</taxon>
        <taxon>Panicoideae</taxon>
        <taxon>Panicodae</taxon>
        <taxon>Paniceae</taxon>
        <taxon>Anthephorinae</taxon>
        <taxon>Digitaria</taxon>
    </lineage>
</organism>
<comment type="similarity">
    <text evidence="2">Belongs to the DapB family.</text>
</comment>
<dbReference type="Gene3D" id="3.40.50.720">
    <property type="entry name" value="NAD(P)-binding Rossmann-like Domain"/>
    <property type="match status" value="1"/>
</dbReference>
<evidence type="ECO:0000256" key="6">
    <source>
        <dbReference type="ARBA" id="ARBA00022857"/>
    </source>
</evidence>
<reference evidence="19" key="1">
    <citation type="submission" date="2020-07" db="EMBL/GenBank/DDBJ databases">
        <title>Genome sequence and genetic diversity analysis of an under-domesticated orphan crop, white fonio (Digitaria exilis).</title>
        <authorList>
            <person name="Bennetzen J.L."/>
            <person name="Chen S."/>
            <person name="Ma X."/>
            <person name="Wang X."/>
            <person name="Yssel A.E.J."/>
            <person name="Chaluvadi S.R."/>
            <person name="Johnson M."/>
            <person name="Gangashetty P."/>
            <person name="Hamidou F."/>
            <person name="Sanogo M.D."/>
            <person name="Zwaenepoel A."/>
            <person name="Wallace J."/>
            <person name="Van De Peer Y."/>
            <person name="Van Deynze A."/>
        </authorList>
    </citation>
    <scope>NUCLEOTIDE SEQUENCE</scope>
    <source>
        <tissue evidence="19">Leaves</tissue>
    </source>
</reference>
<keyword evidence="11" id="KW-0457">Lysine biosynthesis</keyword>
<evidence type="ECO:0000313" key="19">
    <source>
        <dbReference type="EMBL" id="KAF8688089.1"/>
    </source>
</evidence>
<dbReference type="Pfam" id="PF01113">
    <property type="entry name" value="DapB_N"/>
    <property type="match status" value="1"/>
</dbReference>
<evidence type="ECO:0000256" key="4">
    <source>
        <dbReference type="ARBA" id="ARBA00022605"/>
    </source>
</evidence>
<dbReference type="GO" id="GO:0009570">
    <property type="term" value="C:chloroplast stroma"/>
    <property type="evidence" value="ECO:0007669"/>
    <property type="project" value="TreeGrafter"/>
</dbReference>
<dbReference type="Pfam" id="PF05173">
    <property type="entry name" value="DapB_C"/>
    <property type="match status" value="1"/>
</dbReference>
<evidence type="ECO:0000256" key="10">
    <source>
        <dbReference type="ARBA" id="ARBA00023027"/>
    </source>
</evidence>
<evidence type="ECO:0000256" key="14">
    <source>
        <dbReference type="ARBA" id="ARBA00049080"/>
    </source>
</evidence>
<keyword evidence="7" id="KW-0220">Diaminopimelate biosynthesis</keyword>
<keyword evidence="5" id="KW-0934">Plastid</keyword>
<dbReference type="FunFam" id="3.40.50.720:FF:000264">
    <property type="entry name" value="4-hydroxy-tetrahydrodipicolinate reductase 2 chloroplastic"/>
    <property type="match status" value="1"/>
</dbReference>
<dbReference type="InterPro" id="IPR036291">
    <property type="entry name" value="NAD(P)-bd_dom_sf"/>
</dbReference>